<proteinExistence type="predicted"/>
<dbReference type="Gene3D" id="2.60.120.260">
    <property type="entry name" value="Galactose-binding domain-like"/>
    <property type="match status" value="1"/>
</dbReference>
<keyword evidence="2" id="KW-1185">Reference proteome</keyword>
<accession>A0ABY3PKL9</accession>
<dbReference type="Proteomes" id="UP001054846">
    <property type="component" value="Chromosome"/>
</dbReference>
<protein>
    <submittedName>
        <fullName evidence="1">Helix-turn-helix transcriptional regulator</fullName>
    </submittedName>
</protein>
<gene>
    <name evidence="1" type="ORF">ISF26_20855</name>
</gene>
<evidence type="ECO:0000313" key="1">
    <source>
        <dbReference type="EMBL" id="UFP94181.1"/>
    </source>
</evidence>
<reference evidence="1 2" key="1">
    <citation type="journal article" date="2021" name="Genome Biol. Evol.">
        <title>Complete Genome Sequencing of a Novel Gloeobacter Species from a Waterfall Cave in Mexico.</title>
        <authorList>
            <person name="Saw J.H."/>
            <person name="Cardona T."/>
            <person name="Montejano G."/>
        </authorList>
    </citation>
    <scope>NUCLEOTIDE SEQUENCE [LARGE SCALE GENOMIC DNA]</scope>
    <source>
        <strain evidence="1">MG652769</strain>
    </source>
</reference>
<organism evidence="1 2">
    <name type="scientific">Gloeobacter morelensis MG652769</name>
    <dbReference type="NCBI Taxonomy" id="2781736"/>
    <lineage>
        <taxon>Bacteria</taxon>
        <taxon>Bacillati</taxon>
        <taxon>Cyanobacteriota</taxon>
        <taxon>Cyanophyceae</taxon>
        <taxon>Gloeobacterales</taxon>
        <taxon>Gloeobacteraceae</taxon>
        <taxon>Gloeobacter</taxon>
        <taxon>Gloeobacter morelensis</taxon>
    </lineage>
</organism>
<name>A0ABY3PKL9_9CYAN</name>
<sequence length="304" mass="33710">MLPHIGAQNGLRGIARNQRLAEGSKEPAKMKSLAPKRRRGVILTAKGFKKLQDTKHNMEIWSNDGDRYTLEELSGLTGLAPITIAKVLNGDTGVDRQTLFYLFRAFHLNLEDDDFTNQANIKSEDSMQCAQNQERVPEGWMLVGSHPQDYAVYRNGTTDPQGKTGILMQSIVATPAGFGTLVQTISASRYLGMRLRLSANLKTEAATWAGLWMRIDGDMGRVLGFDNMHNRPVRGTTDWARYAVVLDIPPTSMHIAFGVLLGGEGRVWTSNFQVESVSPEVQSTNMNMINVLLEEPVNLDFSLS</sequence>
<dbReference type="EMBL" id="CP063845">
    <property type="protein sequence ID" value="UFP94181.1"/>
    <property type="molecule type" value="Genomic_DNA"/>
</dbReference>
<evidence type="ECO:0000313" key="2">
    <source>
        <dbReference type="Proteomes" id="UP001054846"/>
    </source>
</evidence>
<dbReference type="RefSeq" id="WP_230841236.1">
    <property type="nucleotide sequence ID" value="NZ_CP063845.1"/>
</dbReference>